<evidence type="ECO:0000313" key="4">
    <source>
        <dbReference type="Proteomes" id="UP000578697"/>
    </source>
</evidence>
<evidence type="ECO:0000313" key="3">
    <source>
        <dbReference type="EMBL" id="QOS40991.1"/>
    </source>
</evidence>
<protein>
    <recommendedName>
        <fullName evidence="6">Ig-like domain (Group 3)</fullName>
    </recommendedName>
</protein>
<accession>A0A840SBH2</accession>
<feature type="region of interest" description="Disordered" evidence="1">
    <location>
        <begin position="1499"/>
        <end position="1519"/>
    </location>
</feature>
<organism evidence="2 4">
    <name type="scientific">Treponema rectale</name>
    <dbReference type="NCBI Taxonomy" id="744512"/>
    <lineage>
        <taxon>Bacteria</taxon>
        <taxon>Pseudomonadati</taxon>
        <taxon>Spirochaetota</taxon>
        <taxon>Spirochaetia</taxon>
        <taxon>Spirochaetales</taxon>
        <taxon>Treponemataceae</taxon>
        <taxon>Treponema</taxon>
    </lineage>
</organism>
<dbReference type="EMBL" id="JACHFR010000002">
    <property type="protein sequence ID" value="MBB5219107.1"/>
    <property type="molecule type" value="Genomic_DNA"/>
</dbReference>
<reference evidence="2 4" key="2">
    <citation type="submission" date="2020-08" db="EMBL/GenBank/DDBJ databases">
        <title>Genomic Encyclopedia of Type Strains, Phase IV (KMG-IV): sequencing the most valuable type-strain genomes for metagenomic binning, comparative biology and taxonomic classification.</title>
        <authorList>
            <person name="Goeker M."/>
        </authorList>
    </citation>
    <scope>NUCLEOTIDE SEQUENCE [LARGE SCALE GENOMIC DNA]</scope>
    <source>
        <strain evidence="2 4">DSM 103679</strain>
    </source>
</reference>
<dbReference type="Proteomes" id="UP000578697">
    <property type="component" value="Unassembled WGS sequence"/>
</dbReference>
<dbReference type="RefSeq" id="WP_184652535.1">
    <property type="nucleotide sequence ID" value="NZ_JACHFR010000002.1"/>
</dbReference>
<evidence type="ECO:0000313" key="5">
    <source>
        <dbReference type="Proteomes" id="UP000593591"/>
    </source>
</evidence>
<proteinExistence type="predicted"/>
<sequence length="3229" mass="347411">MKSSIFNIIKKTFFTSLVILVSFSCDVGLGTSVDTETPVISIVTPQVQSVNRENIEVTGTWKDDKSVTSIKISVEDVETKATVIDSVSANVNKDGTWDYVLYTKDSDTDMENVLADGKYKITVNGYDAAGHDSGKITRSFEVDCTPPLFLISKPNSVDAAKPTSFGREVIIAGVLSDDNSVSQMDVEFYDAASGEKINLPKSSFTDFKATNTSITVAKYYNSTEAAALEEESEDWYAYKNYLALYGDSSSSVWNTTKKFKVYPSFTDKAGNKSSVVYLKQNLNKLIKAEVSLEPEPADLKNILNGSYSGSYTSEQIETISEILNGTYETGTSYMVNSDSMLSVSINSNINPTYVVTDCEYTEGKSTSFKSLSLERSLEVQVSSGLSGSKIIPSELKMTICRLNTDLTVDENGTIEVPLSCILDSKGESIENKTEGVSTATYTVSFASLNSILDDSLDIKVGKRYRIEIEGVDEDENTLEAYADNYGFAVTDSTTPSVDSKYYTIADGDLKSAGGNIYVNGTAEVVVYGNYSNTTAGLSELLYTLDGKDYSVEEVWYSADKEISSESDIDSIEWKPFSDFTDRTTTIKSFKIKFTPESDGDFVIVGCNEVYSVSDEDGIAQNLAFTITLDKQGPELTSHSLSDSYEKEESEETVYYVNNISGTFTFTGYADDNVDMDTITLSVTDGLVTSAYNNKNETARNWLFEDIDLSAMNDSAVFTLTLRDVAGNETSESVTVVFDTQAPSGIHYADSENNDIVFRTGSGDNDAAVLAAAKAEDGSALSKKLTWSSSLDADVGTKYCSGVYGNDENVVIRGSFEDSGSGVDIIYYKLFDSEPSAADITNFETDYENLCSGYFHPLTESQVRRVFYTKESASGEVYTTYREVESTFVTTLTTSFTEGQNYLVLVAVDNVGNAAADTMKINYNGETGGNKWNGGDEDDVADENDGNLFFTMNLDTTVPEVTAASRFNETVYTNKQSSLTVYGLAVDSASGVKNVALSVNGNVISSDDDSSTYGSIVLQQTGSVEMDGEQVICSLQKTYWTAEINSSVFSSMSADATINISATVYDRSDEGNSQTVNIAAVAVDTTPPSVAINVPSDADTTQTGIQVNGGLVLSGTAADDNGFDDDGMLTLYYTTTASLGKKSSITSVEGWTESVSCTGGTSWTLPELDTTVITDNSTLYVTAAITDKAGNIGYAAPVALVVSQDSDRPIINFTNISLKSDSSVWLKNTNTLYFVATDDDGITSFYYKDSGAVSWTPVVLSNGAGSFSLADGNHSICFKIIDKDGTSFITDEAGYKSVKLTGESSDSDSEVLDSALEIAVDKTSPVTQDLFYSYFDNDDRQATQDYIDWISTLPALGGARTKLKIKLSAGDENDIESVTANLEKTSSNVISYSGECTESAEYSDVTFKYYSTWEIKDIDVSAAALESGTYNLKLVVTDKAGLSKTDTVQISVDNTGPEVSITSPTSSKTSSGSIIAYGSVSGAQVMHYALSSTDEVEPDGVTKVTSWSGPDDSGTCDASSATAPSYSEIASIGMSWSVYFDGEIDSTTGTHAPLMTDYLEALGITDDVDSFDSPVYMYLWLKAYDEVGNYSSNAFKVLLDPQGDRPSIEITYPESTNAILGDKVKISGIVSDTNGTASDKIGVESVWMQIISTDHGTDTSTVYGSFTYDEDTGVLNSFAITKNDLDYMAANGYSVYNMRTYDSESSTPWVKGSSTIASGYTAADYGALASLSGSAWNITINSNDELNANTSDKNAVAIRMIAKDGDGKCSVNNEDNTYLVYFDSDTPVITGLKLIQKNGSSVAAGRAYSSDMFVKGDWYLTGSVSDSDTIASLKIGSTVTDSVEYINNSSVVTLSADTKTATFEYPLKSSEEANLAGSWNFTVFVTDGASPVSHTGKRTVSINFDNKNPELLSSSNAAFNISEEICQNNSWYTFSSKVTEAAVGSSSQSGFAYTAFYFKRNYIKNSSQVSKLYDVLKARDEAEIDISGTSIPELGEETSASDNVIVTENDLFWYRKNITAESGSQTVTMSDTSNVRVNSLISIGGTYYLVSAVSGTDVTLSDVLPAFSDDEADSYTVAYVAIAAVVDNTVPESDGSEIQSDGYYEKPRYDDGDRMIESVDKSGTTWQWEANICSKNISDGPVEIVYVVFDKAGNHVSDTVSGTVCNYRPRLAGFTLATDYNGDYEMDEELTDYNSESISEAYVTGTVEKNSDTVKVYDPDAVSVTMSKIYPLSTTMTKGSSDSPVMKVRGYTKLMPEIVGGTGAVYYSYSVTNGSKTLSGQNSTPVIASASTDYTINESDAINIQTGDLIAIGNSSEGIPFEFKFWDSAEGTTLFTNEMLSASLTVYLAVNASSSEAPVVEITPFYWNSLTENSVYDSKNASSYSALKGHIELEEDWKNADAYTGTTGEYDGDPKVSGAVTVEGTVHDDNLIKSVAVSINGTSYSVAAFDSSSAALVSSKPASAYASNKYWFEIVSQEFSASGHDVSWKFHWNTESLGTAADVPVTVVASNYGQPSASTGGTLVGIDGVTKYAAALSYSSPLSNTPGTVQTDSEGMTAYYRMDVVPYITKLTTALSSYNTVSSIYDRTALGHYPVYMNFAGGTTAAATATNYNNATYETVKLAGFNLNGGTVNFTAASATTAALTASGSYDSDNGASEYKFTVAAGAKSGNIYVSSSAGIVSLNNENNNDSRGKYGYESAEDGTQTDSVGTVDVQGNYSVYKNYYNRIPNNKNNNNLTDDVFLDIWDINSKAAIAYNKGKVDNLEMKINPDNRMLGFAFSNGTLRFSMANTNTSYQDWNMSWDYMSHNALAMDSNGYSYGVSVGGDINSDSAADQFSFMSSRWGIVGTNSQSLNQGETNHLRLDTIGQKGTKANTGSNVLYRNKSRFKNQSIATHANATNSDNTDVYMAYYDLLNEEIRFKAGTITGGRANYGNFYDIGSAAVNYTNNAARCQIIADGDTTKTLGSAGEYVSVGVTSNNVVVIVWYDGTDLQFAYNANPLDYVNQTAVTYAKNTGWTGLTTPVFSNAGEHCQIAVGGDNSVHIAAYSSSSADLMYAYIPFDEDTGLPDVDNIVTVAVDSYLDIGEYLTIDVAEDADGYQIPYIGYWGTYPEKPRYAYLADPVSFYSGEETAGATQNLYTGVWECTVVPTASTVKDSRKMSVGVWKDSDGVLAYSTTGTNKGKVTGTNSYKSSYATTTAGYCYGNGSDNGVMAYVVAPSSSQYNVETAQKR</sequence>
<dbReference type="PROSITE" id="PS51257">
    <property type="entry name" value="PROKAR_LIPOPROTEIN"/>
    <property type="match status" value="1"/>
</dbReference>
<dbReference type="EMBL" id="CP031517">
    <property type="protein sequence ID" value="QOS40991.1"/>
    <property type="molecule type" value="Genomic_DNA"/>
</dbReference>
<evidence type="ECO:0000313" key="2">
    <source>
        <dbReference type="EMBL" id="MBB5219107.1"/>
    </source>
</evidence>
<keyword evidence="4" id="KW-1185">Reference proteome</keyword>
<dbReference type="Proteomes" id="UP000593591">
    <property type="component" value="Chromosome"/>
</dbReference>
<gene>
    <name evidence="3" type="ORF">DYE49_11255</name>
    <name evidence="2" type="ORF">HNP77_001476</name>
</gene>
<evidence type="ECO:0000256" key="1">
    <source>
        <dbReference type="SAM" id="MobiDB-lite"/>
    </source>
</evidence>
<reference evidence="3 5" key="1">
    <citation type="submission" date="2018-08" db="EMBL/GenBank/DDBJ databases">
        <title>The first complete genome of Treponema rectale (CHPAT), a commensal spirochete of the bovine rectum.</title>
        <authorList>
            <person name="Staton G.J."/>
            <person name="Clegg S.R."/>
            <person name="Carter S.D."/>
            <person name="Radford A.D."/>
            <person name="Darby A."/>
            <person name="Hall N."/>
            <person name="Birtles R.J."/>
            <person name="Evans N.J."/>
        </authorList>
    </citation>
    <scope>NUCLEOTIDE SEQUENCE [LARGE SCALE GENOMIC DNA]</scope>
    <source>
        <strain evidence="3 5">CHPA</strain>
    </source>
</reference>
<dbReference type="KEGG" id="trc:DYE49_11255"/>
<evidence type="ECO:0008006" key="6">
    <source>
        <dbReference type="Google" id="ProtNLM"/>
    </source>
</evidence>
<name>A0A840SBH2_9SPIR</name>